<protein>
    <submittedName>
        <fullName evidence="7">Cytochrome c</fullName>
    </submittedName>
</protein>
<feature type="transmembrane region" description="Helical" evidence="5">
    <location>
        <begin position="20"/>
        <end position="45"/>
    </location>
</feature>
<feature type="transmembrane region" description="Helical" evidence="5">
    <location>
        <begin position="138"/>
        <end position="160"/>
    </location>
</feature>
<dbReference type="PROSITE" id="PS51007">
    <property type="entry name" value="CYTC"/>
    <property type="match status" value="1"/>
</dbReference>
<reference evidence="7 8" key="1">
    <citation type="submission" date="2023-11" db="EMBL/GenBank/DDBJ databases">
        <title>MicrobeMod: A computational toolkit for identifying prokaryotic methylation and restriction-modification with nanopore sequencing.</title>
        <authorList>
            <person name="Crits-Christoph A."/>
            <person name="Kang S.C."/>
            <person name="Lee H."/>
            <person name="Ostrov N."/>
        </authorList>
    </citation>
    <scope>NUCLEOTIDE SEQUENCE [LARGE SCALE GENOMIC DNA]</scope>
    <source>
        <strain evidence="7 8">ATCC 49870</strain>
    </source>
</reference>
<accession>A0ABZ0YV59</accession>
<evidence type="ECO:0000313" key="8">
    <source>
        <dbReference type="Proteomes" id="UP001327459"/>
    </source>
</evidence>
<evidence type="ECO:0000256" key="1">
    <source>
        <dbReference type="ARBA" id="ARBA00022617"/>
    </source>
</evidence>
<dbReference type="RefSeq" id="WP_322521078.1">
    <property type="nucleotide sequence ID" value="NZ_CP140153.1"/>
</dbReference>
<keyword evidence="1 4" id="KW-0349">Heme</keyword>
<feature type="domain" description="Cytochrome c" evidence="6">
    <location>
        <begin position="368"/>
        <end position="445"/>
    </location>
</feature>
<evidence type="ECO:0000256" key="5">
    <source>
        <dbReference type="SAM" id="Phobius"/>
    </source>
</evidence>
<evidence type="ECO:0000256" key="3">
    <source>
        <dbReference type="ARBA" id="ARBA00023004"/>
    </source>
</evidence>
<evidence type="ECO:0000259" key="6">
    <source>
        <dbReference type="PROSITE" id="PS51007"/>
    </source>
</evidence>
<keyword evidence="5" id="KW-1133">Transmembrane helix</keyword>
<keyword evidence="2 4" id="KW-0479">Metal-binding</keyword>
<evidence type="ECO:0000313" key="7">
    <source>
        <dbReference type="EMBL" id="WQH16060.1"/>
    </source>
</evidence>
<dbReference type="Gene3D" id="1.10.760.10">
    <property type="entry name" value="Cytochrome c-like domain"/>
    <property type="match status" value="1"/>
</dbReference>
<keyword evidence="3 4" id="KW-0408">Iron</keyword>
<organism evidence="7 8">
    <name type="scientific">Guyparkeria halophila</name>
    <dbReference type="NCBI Taxonomy" id="47960"/>
    <lineage>
        <taxon>Bacteria</taxon>
        <taxon>Pseudomonadati</taxon>
        <taxon>Pseudomonadota</taxon>
        <taxon>Gammaproteobacteria</taxon>
        <taxon>Chromatiales</taxon>
        <taxon>Thioalkalibacteraceae</taxon>
        <taxon>Guyparkeria</taxon>
    </lineage>
</organism>
<keyword evidence="8" id="KW-1185">Reference proteome</keyword>
<proteinExistence type="predicted"/>
<sequence length="471" mass="52027">MDLIGLFPTWYEPAIGSGWVIGLIATIHVLFSHTAVGAAILFAVLAYIGMRDDRPELIDFIKKYGLFLLVFSYILGSITGPGIWYSTTVGSPRGISALIHNFVWKWATEWVFFVIEVIGVYMLVYLAGKLERRTYMKVAVIFGLTSYTTMLAIVGILSFMMMPGRPEQWFAEGGYLYGFYGPNTFAQLMIRTAFMFTMTAVVGGIVAAGLKDEVFKRWLLRRLAIVGGLSAIVGISLYPWYLGTLPSIAHLVMENRLPDYFTPSILIVLGAMLAYFAMTFFRPKLVTATVAGFATLAILVLGLWPGETVRESVRKPYIAGQYLYSNQVIGHDVPGMGVKSEIPTLEKVGFTHAHVFWPESQKEITRENTMDVGRNLAITACSNCHSLSATGIRPLKNYFPQQADVEGIKKYLLGALATGNTMYMPQIPLKDDEAEALAVYIASLNDPEAAAAHLDGDTTALLDNPSREEDQ</sequence>
<keyword evidence="5" id="KW-0472">Membrane</keyword>
<gene>
    <name evidence="7" type="ORF">SR882_09885</name>
</gene>
<dbReference type="EMBL" id="CP140153">
    <property type="protein sequence ID" value="WQH16060.1"/>
    <property type="molecule type" value="Genomic_DNA"/>
</dbReference>
<feature type="transmembrane region" description="Helical" evidence="5">
    <location>
        <begin position="222"/>
        <end position="240"/>
    </location>
</feature>
<evidence type="ECO:0000256" key="4">
    <source>
        <dbReference type="PROSITE-ProRule" id="PRU00433"/>
    </source>
</evidence>
<name>A0ABZ0YV59_9GAMM</name>
<dbReference type="InterPro" id="IPR036909">
    <property type="entry name" value="Cyt_c-like_dom_sf"/>
</dbReference>
<dbReference type="Proteomes" id="UP001327459">
    <property type="component" value="Chromosome"/>
</dbReference>
<keyword evidence="5" id="KW-0812">Transmembrane</keyword>
<feature type="transmembrane region" description="Helical" evidence="5">
    <location>
        <begin position="66"/>
        <end position="86"/>
    </location>
</feature>
<feature type="transmembrane region" description="Helical" evidence="5">
    <location>
        <begin position="106"/>
        <end position="126"/>
    </location>
</feature>
<feature type="transmembrane region" description="Helical" evidence="5">
    <location>
        <begin position="188"/>
        <end position="210"/>
    </location>
</feature>
<evidence type="ECO:0000256" key="2">
    <source>
        <dbReference type="ARBA" id="ARBA00022723"/>
    </source>
</evidence>
<feature type="transmembrane region" description="Helical" evidence="5">
    <location>
        <begin position="285"/>
        <end position="304"/>
    </location>
</feature>
<feature type="transmembrane region" description="Helical" evidence="5">
    <location>
        <begin position="260"/>
        <end position="278"/>
    </location>
</feature>
<dbReference type="SUPFAM" id="SSF46626">
    <property type="entry name" value="Cytochrome c"/>
    <property type="match status" value="1"/>
</dbReference>
<dbReference type="InterPro" id="IPR009056">
    <property type="entry name" value="Cyt_c-like_dom"/>
</dbReference>